<sequence>MTKILLHGCCGKMGRVISELSKKYDNLSIVAGIDKFGSDNMGYPVFKSLDECNVEYDVLLDFSRADALENLLTFSLKKQKPIVLCSTGYTEDQLQLIENKSKELPIFRSANMSVGINLISMLLRKVAPVLKDNFDIEIIEEHHNQKVDAPSGTALLLADSIKNSLDTETEYVYGRSGSSKRDKNEIGIHAIRGGSIVGNHDVIFAGDGEVIKFTHNALSREVFAVGALKACQYISKVSENKLYNMEDVIGLDF</sequence>
<evidence type="ECO:0000313" key="2">
    <source>
        <dbReference type="Proteomes" id="UP001058074"/>
    </source>
</evidence>
<keyword evidence="2" id="KW-1185">Reference proteome</keyword>
<organism evidence="1 2">
    <name type="scientific">Inconstantimicrobium mannanitabidum</name>
    <dbReference type="NCBI Taxonomy" id="1604901"/>
    <lineage>
        <taxon>Bacteria</taxon>
        <taxon>Bacillati</taxon>
        <taxon>Bacillota</taxon>
        <taxon>Clostridia</taxon>
        <taxon>Eubacteriales</taxon>
        <taxon>Clostridiaceae</taxon>
        <taxon>Inconstantimicrobium</taxon>
    </lineage>
</organism>
<dbReference type="EMBL" id="BROD01000001">
    <property type="protein sequence ID" value="GKX66079.1"/>
    <property type="molecule type" value="Genomic_DNA"/>
</dbReference>
<dbReference type="Proteomes" id="UP001058074">
    <property type="component" value="Unassembled WGS sequence"/>
</dbReference>
<evidence type="ECO:0000313" key="1">
    <source>
        <dbReference type="EMBL" id="GKX66079.1"/>
    </source>
</evidence>
<proteinExistence type="predicted"/>
<name>A0ACB5RAM5_9CLOT</name>
<reference evidence="1" key="1">
    <citation type="journal article" date="2025" name="Int. J. Syst. Evol. Microbiol.">
        <title>Inconstantimicrobium mannanitabidum sp. nov., a novel member of the family Clostridiaceae isolated from anoxic soil under the treatment of reductive soil disinfestation.</title>
        <authorList>
            <person name="Ueki A."/>
            <person name="Tonouchi A."/>
            <person name="Honma S."/>
            <person name="Kaku N."/>
            <person name="Ueki K."/>
        </authorList>
    </citation>
    <scope>NUCLEOTIDE SEQUENCE</scope>
    <source>
        <strain evidence="1">TW13</strain>
    </source>
</reference>
<protein>
    <submittedName>
        <fullName evidence="1">4-hydroxy-tetrahydrodipicolinate reductase</fullName>
    </submittedName>
</protein>
<accession>A0ACB5RAM5</accession>
<comment type="caution">
    <text evidence="1">The sequence shown here is derived from an EMBL/GenBank/DDBJ whole genome shotgun (WGS) entry which is preliminary data.</text>
</comment>
<gene>
    <name evidence="1" type="primary">dapB</name>
    <name evidence="1" type="ORF">rsdtw13_13370</name>
</gene>